<dbReference type="EMBL" id="JBHUMY010000001">
    <property type="protein sequence ID" value="MFD2658841.1"/>
    <property type="molecule type" value="Genomic_DNA"/>
</dbReference>
<proteinExistence type="predicted"/>
<evidence type="ECO:0000259" key="1">
    <source>
        <dbReference type="SMART" id="SM00857"/>
    </source>
</evidence>
<accession>A0ABW5QRB6</accession>
<dbReference type="InterPro" id="IPR036162">
    <property type="entry name" value="Resolvase-like_N_sf"/>
</dbReference>
<dbReference type="RefSeq" id="WP_379268762.1">
    <property type="nucleotide sequence ID" value="NZ_JBHUMY010000001.1"/>
</dbReference>
<organism evidence="2 3">
    <name type="scientific">Paenibacillus thailandensis</name>
    <dbReference type="NCBI Taxonomy" id="393250"/>
    <lineage>
        <taxon>Bacteria</taxon>
        <taxon>Bacillati</taxon>
        <taxon>Bacillota</taxon>
        <taxon>Bacilli</taxon>
        <taxon>Bacillales</taxon>
        <taxon>Paenibacillaceae</taxon>
        <taxon>Paenibacillus</taxon>
    </lineage>
</organism>
<gene>
    <name evidence="2" type="ORF">ACFSW5_01015</name>
</gene>
<dbReference type="SMART" id="SM00857">
    <property type="entry name" value="Resolvase"/>
    <property type="match status" value="1"/>
</dbReference>
<evidence type="ECO:0000313" key="3">
    <source>
        <dbReference type="Proteomes" id="UP001597493"/>
    </source>
</evidence>
<comment type="caution">
    <text evidence="2">The sequence shown here is derived from an EMBL/GenBank/DDBJ whole genome shotgun (WGS) entry which is preliminary data.</text>
</comment>
<evidence type="ECO:0000313" key="2">
    <source>
        <dbReference type="EMBL" id="MFD2658841.1"/>
    </source>
</evidence>
<dbReference type="SUPFAM" id="SSF53041">
    <property type="entry name" value="Resolvase-like"/>
    <property type="match status" value="1"/>
</dbReference>
<feature type="domain" description="Resolvase/invertase-type recombinase catalytic" evidence="1">
    <location>
        <begin position="3"/>
        <end position="133"/>
    </location>
</feature>
<dbReference type="Gene3D" id="3.40.50.1390">
    <property type="entry name" value="Resolvase, N-terminal catalytic domain"/>
    <property type="match status" value="1"/>
</dbReference>
<reference evidence="3" key="1">
    <citation type="journal article" date="2019" name="Int. J. Syst. Evol. Microbiol.">
        <title>The Global Catalogue of Microorganisms (GCM) 10K type strain sequencing project: providing services to taxonomists for standard genome sequencing and annotation.</title>
        <authorList>
            <consortium name="The Broad Institute Genomics Platform"/>
            <consortium name="The Broad Institute Genome Sequencing Center for Infectious Disease"/>
            <person name="Wu L."/>
            <person name="Ma J."/>
        </authorList>
    </citation>
    <scope>NUCLEOTIDE SEQUENCE [LARGE SCALE GENOMIC DNA]</scope>
    <source>
        <strain evidence="3">TISTR 1827</strain>
    </source>
</reference>
<dbReference type="Proteomes" id="UP001597493">
    <property type="component" value="Unassembled WGS sequence"/>
</dbReference>
<sequence>MARIGYLRAKRKQEIEEFESKAKIDKTFVDLTNEVGFTRGETLKLMLERIEARDTLVIRSLIDVANDVLGLRSFIATLKELDVELVVLNENEPDFLNDQGFEVLCFIDDFLKNKTISQTSMQTKIGRRSEPYPPNFLEVYQEYRRPEKENRISGLEAAKKLSVSYNKFRELIKLFELKF</sequence>
<dbReference type="InterPro" id="IPR006119">
    <property type="entry name" value="Resolv_N"/>
</dbReference>
<name>A0ABW5QRB6_9BACL</name>
<keyword evidence="3" id="KW-1185">Reference proteome</keyword>
<protein>
    <recommendedName>
        <fullName evidence="1">Resolvase/invertase-type recombinase catalytic domain-containing protein</fullName>
    </recommendedName>
</protein>